<sequence length="76" mass="8638">MGIMKIDYQDKGVTAQIVVASFITERRKHNRCVDAALLMVPVRAWSAGFLLKKTTITGKTMHVLRAYKIICRESEQ</sequence>
<dbReference type="EMBL" id="AXDT01000113">
    <property type="protein sequence ID" value="ERT12700.1"/>
    <property type="molecule type" value="Genomic_DNA"/>
</dbReference>
<organism evidence="1 2">
    <name type="scientific">Photorhabdus temperata J3</name>
    <dbReference type="NCBI Taxonomy" id="1389415"/>
    <lineage>
        <taxon>Bacteria</taxon>
        <taxon>Pseudomonadati</taxon>
        <taxon>Pseudomonadota</taxon>
        <taxon>Gammaproteobacteria</taxon>
        <taxon>Enterobacterales</taxon>
        <taxon>Morganellaceae</taxon>
        <taxon>Photorhabdus</taxon>
    </lineage>
</organism>
<proteinExistence type="predicted"/>
<gene>
    <name evidence="1" type="ORF">O185_12635</name>
</gene>
<protein>
    <submittedName>
        <fullName evidence="1">Uncharacterized protein</fullName>
    </submittedName>
</protein>
<dbReference type="Proteomes" id="UP000017133">
    <property type="component" value="Unassembled WGS sequence"/>
</dbReference>
<dbReference type="AlphaFoldDB" id="U7R025"/>
<accession>U7R025</accession>
<name>U7R025_PHOTE</name>
<comment type="caution">
    <text evidence="1">The sequence shown here is derived from an EMBL/GenBank/DDBJ whole genome shotgun (WGS) entry which is preliminary data.</text>
</comment>
<reference evidence="1 2" key="1">
    <citation type="submission" date="2013-10" db="EMBL/GenBank/DDBJ databases">
        <title>Whole Genome Shotgun Sequence of Photorhabdus temperata J3.</title>
        <authorList>
            <person name="Park G.-S."/>
            <person name="Hong S.-J."/>
            <person name="Shin J.-H."/>
        </authorList>
    </citation>
    <scope>NUCLEOTIDE SEQUENCE [LARGE SCALE GENOMIC DNA]</scope>
    <source>
        <strain evidence="1 2">J3</strain>
    </source>
</reference>
<dbReference type="PATRIC" id="fig|1389415.4.peg.2526"/>
<evidence type="ECO:0000313" key="1">
    <source>
        <dbReference type="EMBL" id="ERT12700.1"/>
    </source>
</evidence>
<keyword evidence="2" id="KW-1185">Reference proteome</keyword>
<evidence type="ECO:0000313" key="2">
    <source>
        <dbReference type="Proteomes" id="UP000017133"/>
    </source>
</evidence>